<dbReference type="AlphaFoldDB" id="A0A914UWR3"/>
<protein>
    <submittedName>
        <fullName evidence="2">Uncharacterized protein</fullName>
    </submittedName>
</protein>
<dbReference type="WBParaSite" id="PSAMB.scaffold1321size32984.g12329.t1">
    <property type="protein sequence ID" value="PSAMB.scaffold1321size32984.g12329.t1"/>
    <property type="gene ID" value="PSAMB.scaffold1321size32984.g12329"/>
</dbReference>
<evidence type="ECO:0000313" key="2">
    <source>
        <dbReference type="WBParaSite" id="PSAMB.scaffold1321size32984.g12329.t1"/>
    </source>
</evidence>
<accession>A0A914UWR3</accession>
<keyword evidence="1" id="KW-1185">Reference proteome</keyword>
<dbReference type="Proteomes" id="UP000887566">
    <property type="component" value="Unplaced"/>
</dbReference>
<sequence length="183" mass="20884">MWESTFAPRLLSLALSSENYRKWMGAYGVPIPSAVLESGDIIQMEKNDIPVLGFLSIFSLLHGRDQQANKCASDSIYREFKGSYDSAEVLDEIRKRKLTQLVLIKFGAGMGKYYVCVDDDLAEVKGNFTAGLRLLMQLHFVLRLKYDSKGLSTYWIFEHCYGLETKLRYLSVVAEILCKLFKD</sequence>
<organism evidence="1 2">
    <name type="scientific">Plectus sambesii</name>
    <dbReference type="NCBI Taxonomy" id="2011161"/>
    <lineage>
        <taxon>Eukaryota</taxon>
        <taxon>Metazoa</taxon>
        <taxon>Ecdysozoa</taxon>
        <taxon>Nematoda</taxon>
        <taxon>Chromadorea</taxon>
        <taxon>Plectida</taxon>
        <taxon>Plectina</taxon>
        <taxon>Plectoidea</taxon>
        <taxon>Plectidae</taxon>
        <taxon>Plectus</taxon>
    </lineage>
</organism>
<proteinExistence type="predicted"/>
<reference evidence="2" key="1">
    <citation type="submission" date="2022-11" db="UniProtKB">
        <authorList>
            <consortium name="WormBaseParasite"/>
        </authorList>
    </citation>
    <scope>IDENTIFICATION</scope>
</reference>
<evidence type="ECO:0000313" key="1">
    <source>
        <dbReference type="Proteomes" id="UP000887566"/>
    </source>
</evidence>
<name>A0A914UWR3_9BILA</name>